<dbReference type="FunFam" id="1.10.230.10:FF:000002">
    <property type="entry name" value="Citrate synthase"/>
    <property type="match status" value="1"/>
</dbReference>
<dbReference type="PRINTS" id="PR00143">
    <property type="entry name" value="CITRTSNTHASE"/>
</dbReference>
<dbReference type="GO" id="GO:0005737">
    <property type="term" value="C:cytoplasm"/>
    <property type="evidence" value="ECO:0007669"/>
    <property type="project" value="InterPro"/>
</dbReference>
<dbReference type="UniPathway" id="UPA00223">
    <property type="reaction ID" value="UER00717"/>
</dbReference>
<dbReference type="STRING" id="1332264.BW730_04605"/>
<keyword evidence="4 7" id="KW-0808">Transferase</keyword>
<dbReference type="CDD" id="cd06114">
    <property type="entry name" value="EcCS_like"/>
    <property type="match status" value="1"/>
</dbReference>
<evidence type="ECO:0000313" key="11">
    <source>
        <dbReference type="EMBL" id="AQP46910.1"/>
    </source>
</evidence>
<reference evidence="12" key="1">
    <citation type="submission" date="2017-02" db="EMBL/GenBank/DDBJ databases">
        <title>Tessaracoccus aquaemaris sp. nov., isolated from the intestine of a Korean rockfish, Sebastes schlegelii, in a marine aquaculture pond.</title>
        <authorList>
            <person name="Tak E.J."/>
            <person name="Bae J.-W."/>
        </authorList>
    </citation>
    <scope>NUCLEOTIDE SEQUENCE [LARGE SCALE GENOMIC DNA]</scope>
    <source>
        <strain evidence="12">NSG39</strain>
    </source>
</reference>
<comment type="pathway">
    <text evidence="1 9">Carbohydrate metabolism; tricarboxylic acid cycle; isocitrate from oxaloacetate: step 1/2.</text>
</comment>
<accession>A0A1Q2CLH6</accession>
<dbReference type="KEGG" id="tes:BW730_04605"/>
<dbReference type="Gene3D" id="1.10.580.10">
    <property type="entry name" value="Citrate Synthase, domain 1"/>
    <property type="match status" value="1"/>
</dbReference>
<evidence type="ECO:0000256" key="9">
    <source>
        <dbReference type="RuleBase" id="RU003370"/>
    </source>
</evidence>
<evidence type="ECO:0000313" key="12">
    <source>
        <dbReference type="Proteomes" id="UP000188145"/>
    </source>
</evidence>
<dbReference type="NCBIfam" id="NF004126">
    <property type="entry name" value="PRK05614.1"/>
    <property type="match status" value="1"/>
</dbReference>
<dbReference type="InterPro" id="IPR019810">
    <property type="entry name" value="Citrate_synthase_AS"/>
</dbReference>
<dbReference type="PIRSF" id="PIRSF001369">
    <property type="entry name" value="Citrate_synth"/>
    <property type="match status" value="1"/>
</dbReference>
<evidence type="ECO:0000256" key="10">
    <source>
        <dbReference type="RuleBase" id="RU003406"/>
    </source>
</evidence>
<protein>
    <recommendedName>
        <fullName evidence="6 7">Citrate synthase</fullName>
    </recommendedName>
</protein>
<dbReference type="InterPro" id="IPR010953">
    <property type="entry name" value="Citrate_synthase_typ-I"/>
</dbReference>
<organism evidence="11 12">
    <name type="scientific">Tessaracoccus aquimaris</name>
    <dbReference type="NCBI Taxonomy" id="1332264"/>
    <lineage>
        <taxon>Bacteria</taxon>
        <taxon>Bacillati</taxon>
        <taxon>Actinomycetota</taxon>
        <taxon>Actinomycetes</taxon>
        <taxon>Propionibacteriales</taxon>
        <taxon>Propionibacteriaceae</taxon>
        <taxon>Tessaracoccus</taxon>
    </lineage>
</organism>
<keyword evidence="3 9" id="KW-0816">Tricarboxylic acid cycle</keyword>
<dbReference type="AlphaFoldDB" id="A0A1Q2CLH6"/>
<evidence type="ECO:0000256" key="8">
    <source>
        <dbReference type="PIRSR" id="PIRSR001369-1"/>
    </source>
</evidence>
<dbReference type="Pfam" id="PF00285">
    <property type="entry name" value="Citrate_synt"/>
    <property type="match status" value="1"/>
</dbReference>
<dbReference type="Proteomes" id="UP000188145">
    <property type="component" value="Chromosome"/>
</dbReference>
<dbReference type="PANTHER" id="PTHR42871:SF1">
    <property type="entry name" value="CITRATE SYNTHASE"/>
    <property type="match status" value="1"/>
</dbReference>
<sequence>MSETANLIFDGQSYELPIVTGTEGERAIDISRLRGATGLITLDDGYANTGSCRSAITFIDGERGILRYRGVPIEDLAARSSFIETAELLIFGQLPDDEERAEFRSLLTENSWLHRDMRKHFDAFPKNAHPMSILSAMISALQSHDLPEHHFTDAMGFREAAANLIAKTRTIAAASYKSHIGQPIVYPRYDLPYAENFLHMMFTQPYRDYETTPEVAHALNMFLVLHADHEQNCSTSTVRMVASGGANMYASVSAGVNALWGPLHGGANMAVIEMLEQIRDGSLSAQQYIDRVKDKKSGAKLMGFGHRVYRNFDPRATILKSAADSMLDSMHITDPLLDIAREVEQAALADDYFASRRLYPNVDFYSGIILRAIGIPMDMFTVMFAIGRTPGWIAQWKEVTDNPGQRIYRPRQVYVGEPQREWKAREDR</sequence>
<keyword evidence="12" id="KW-1185">Reference proteome</keyword>
<dbReference type="PANTHER" id="PTHR42871">
    <property type="entry name" value="CITRATE SYNTHASE"/>
    <property type="match status" value="1"/>
</dbReference>
<dbReference type="InterPro" id="IPR036969">
    <property type="entry name" value="Citrate_synthase_sf"/>
</dbReference>
<evidence type="ECO:0000256" key="3">
    <source>
        <dbReference type="ARBA" id="ARBA00022532"/>
    </source>
</evidence>
<evidence type="ECO:0000256" key="4">
    <source>
        <dbReference type="ARBA" id="ARBA00022679"/>
    </source>
</evidence>
<dbReference type="EMBL" id="CP019606">
    <property type="protein sequence ID" value="AQP46910.1"/>
    <property type="molecule type" value="Genomic_DNA"/>
</dbReference>
<comment type="catalytic activity">
    <reaction evidence="5 9">
        <text>oxaloacetate + acetyl-CoA + H2O = citrate + CoA + H(+)</text>
        <dbReference type="Rhea" id="RHEA:16845"/>
        <dbReference type="ChEBI" id="CHEBI:15377"/>
        <dbReference type="ChEBI" id="CHEBI:15378"/>
        <dbReference type="ChEBI" id="CHEBI:16452"/>
        <dbReference type="ChEBI" id="CHEBI:16947"/>
        <dbReference type="ChEBI" id="CHEBI:57287"/>
        <dbReference type="ChEBI" id="CHEBI:57288"/>
        <dbReference type="EC" id="2.3.3.16"/>
    </reaction>
</comment>
<dbReference type="PROSITE" id="PS00480">
    <property type="entry name" value="CITRATE_SYNTHASE"/>
    <property type="match status" value="1"/>
</dbReference>
<dbReference type="InterPro" id="IPR024176">
    <property type="entry name" value="Citrate_synthase_bac-typ"/>
</dbReference>
<dbReference type="InterPro" id="IPR016143">
    <property type="entry name" value="Citrate_synth-like_sm_a-sub"/>
</dbReference>
<dbReference type="InterPro" id="IPR002020">
    <property type="entry name" value="Citrate_synthase"/>
</dbReference>
<evidence type="ECO:0000256" key="6">
    <source>
        <dbReference type="NCBIfam" id="TIGR01798"/>
    </source>
</evidence>
<evidence type="ECO:0000256" key="7">
    <source>
        <dbReference type="PIRNR" id="PIRNR001369"/>
    </source>
</evidence>
<feature type="active site" evidence="8">
    <location>
        <position position="363"/>
    </location>
</feature>
<dbReference type="Gene3D" id="1.10.230.10">
    <property type="entry name" value="Cytochrome P450-Terp, domain 2"/>
    <property type="match status" value="1"/>
</dbReference>
<gene>
    <name evidence="11" type="ORF">BW730_04605</name>
</gene>
<feature type="active site" evidence="8">
    <location>
        <position position="306"/>
    </location>
</feature>
<dbReference type="GO" id="GO:0006099">
    <property type="term" value="P:tricarboxylic acid cycle"/>
    <property type="evidence" value="ECO:0007669"/>
    <property type="project" value="UniProtKB-UniRule"/>
</dbReference>
<evidence type="ECO:0000256" key="2">
    <source>
        <dbReference type="ARBA" id="ARBA00010566"/>
    </source>
</evidence>
<name>A0A1Q2CLH6_9ACTN</name>
<dbReference type="GO" id="GO:0036440">
    <property type="term" value="F:citrate synthase activity"/>
    <property type="evidence" value="ECO:0007669"/>
    <property type="project" value="UniProtKB-EC"/>
</dbReference>
<proteinExistence type="inferred from homology"/>
<evidence type="ECO:0000256" key="5">
    <source>
        <dbReference type="ARBA" id="ARBA00049288"/>
    </source>
</evidence>
<evidence type="ECO:0000256" key="1">
    <source>
        <dbReference type="ARBA" id="ARBA00004751"/>
    </source>
</evidence>
<dbReference type="Gene3D" id="2.20.28.60">
    <property type="match status" value="1"/>
</dbReference>
<dbReference type="OrthoDB" id="9800864at2"/>
<dbReference type="NCBIfam" id="TIGR01798">
    <property type="entry name" value="cit_synth_I"/>
    <property type="match status" value="1"/>
</dbReference>
<dbReference type="RefSeq" id="WP_077685225.1">
    <property type="nucleotide sequence ID" value="NZ_CP019606.1"/>
</dbReference>
<comment type="similarity">
    <text evidence="2 7 10">Belongs to the citrate synthase family.</text>
</comment>
<dbReference type="SUPFAM" id="SSF48256">
    <property type="entry name" value="Citrate synthase"/>
    <property type="match status" value="1"/>
</dbReference>
<dbReference type="InterPro" id="IPR016142">
    <property type="entry name" value="Citrate_synth-like_lrg_a-sub"/>
</dbReference>